<dbReference type="EMBL" id="WAJS01000007">
    <property type="protein sequence ID" value="KAB1650981.1"/>
    <property type="molecule type" value="Genomic_DNA"/>
</dbReference>
<accession>A0A7C8FX87</accession>
<dbReference type="RefSeq" id="WP_151429976.1">
    <property type="nucleotide sequence ID" value="NZ_JANJZI010000013.1"/>
</dbReference>
<reference evidence="1 2" key="1">
    <citation type="submission" date="2019-09" db="EMBL/GenBank/DDBJ databases">
        <title>Whole genome shotgun sequencing (WGS) of Ellagibacter isourolithinifaciens DSM 104140(T) and Adlercreutzia muris DSM 29508(T).</title>
        <authorList>
            <person name="Stoll D.A."/>
            <person name="Danylec N."/>
            <person name="Huch M."/>
        </authorList>
    </citation>
    <scope>NUCLEOTIDE SEQUENCE [LARGE SCALE GENOMIC DNA]</scope>
    <source>
        <strain evidence="1 2">DSM 29508</strain>
    </source>
</reference>
<dbReference type="Proteomes" id="UP000479639">
    <property type="component" value="Unassembled WGS sequence"/>
</dbReference>
<gene>
    <name evidence="1" type="ORF">F8D48_03515</name>
</gene>
<organism evidence="1 2">
    <name type="scientific">Adlercreutzia muris</name>
    <dbReference type="NCBI Taxonomy" id="1796610"/>
    <lineage>
        <taxon>Bacteria</taxon>
        <taxon>Bacillati</taxon>
        <taxon>Actinomycetota</taxon>
        <taxon>Coriobacteriia</taxon>
        <taxon>Eggerthellales</taxon>
        <taxon>Eggerthellaceae</taxon>
        <taxon>Adlercreutzia</taxon>
    </lineage>
</organism>
<comment type="caution">
    <text evidence="1">The sequence shown here is derived from an EMBL/GenBank/DDBJ whole genome shotgun (WGS) entry which is preliminary data.</text>
</comment>
<evidence type="ECO:0000313" key="1">
    <source>
        <dbReference type="EMBL" id="KAB1650981.1"/>
    </source>
</evidence>
<sequence length="350" mass="38865">MNEIVKAEIELDAVPESEGQPKTVRVDMTRLANPATASVARVAQFVQLGKDALGALNPEEVLIVNIPKGVKEDIKKGVAWLNEKKDGSGILPQVMVESESGRKQVKKILTAESESLVPEDLHRALTQDLNSIYLQQQLPAIAAQLEETLDCVYQIKQGQKDDRVGALLGAVNQIHYALDTNDEAVLKNAIGSLQKESRVLGESLKTLVSTFEEVPESKLQLVLKMAFGMDYSTKKKSELDEITEYFELYEKAQEALVVGAYLANGERGMKSILVQRRAFLESLDVNNLQTLKNLLPASALEHKWINEIEEFIAESEREYRLLPEGSYDSIEVKVTAGQLLEAIEDDEAEE</sequence>
<proteinExistence type="predicted"/>
<keyword evidence="2" id="KW-1185">Reference proteome</keyword>
<evidence type="ECO:0000313" key="2">
    <source>
        <dbReference type="Proteomes" id="UP000479639"/>
    </source>
</evidence>
<protein>
    <submittedName>
        <fullName evidence="1">Uncharacterized protein</fullName>
    </submittedName>
</protein>
<dbReference type="AlphaFoldDB" id="A0A7C8FX87"/>
<name>A0A7C8FX87_9ACTN</name>